<feature type="DNA-binding region" description="OmpR/PhoB-type" evidence="2">
    <location>
        <begin position="61"/>
        <end position="159"/>
    </location>
</feature>
<reference evidence="4 5" key="1">
    <citation type="submission" date="2020-05" db="EMBL/GenBank/DDBJ databases">
        <title>Draft genome sequence of Desulfovibrio sp. strain HN2T.</title>
        <authorList>
            <person name="Ueno A."/>
            <person name="Tamazawa S."/>
            <person name="Tamamura S."/>
            <person name="Murakami T."/>
            <person name="Kiyama T."/>
            <person name="Inomata H."/>
            <person name="Amano Y."/>
            <person name="Miyakawa K."/>
            <person name="Tamaki H."/>
            <person name="Naganuma T."/>
            <person name="Kaneko K."/>
        </authorList>
    </citation>
    <scope>NUCLEOTIDE SEQUENCE [LARGE SCALE GENOMIC DNA]</scope>
    <source>
        <strain evidence="4 5">HN2</strain>
    </source>
</reference>
<accession>A0A7J0BHB9</accession>
<name>A0A7J0BHB9_9BACT</name>
<dbReference type="InterPro" id="IPR036388">
    <property type="entry name" value="WH-like_DNA-bd_sf"/>
</dbReference>
<dbReference type="EMBL" id="BLVO01000013">
    <property type="protein sequence ID" value="GFM33087.1"/>
    <property type="molecule type" value="Genomic_DNA"/>
</dbReference>
<dbReference type="SMART" id="SM00862">
    <property type="entry name" value="Trans_reg_C"/>
    <property type="match status" value="1"/>
</dbReference>
<evidence type="ECO:0000313" key="4">
    <source>
        <dbReference type="EMBL" id="GFM33087.1"/>
    </source>
</evidence>
<dbReference type="Gene3D" id="1.10.10.10">
    <property type="entry name" value="Winged helix-like DNA-binding domain superfamily/Winged helix DNA-binding domain"/>
    <property type="match status" value="1"/>
</dbReference>
<keyword evidence="1 2" id="KW-0238">DNA-binding</keyword>
<dbReference type="Proteomes" id="UP000503840">
    <property type="component" value="Unassembled WGS sequence"/>
</dbReference>
<gene>
    <name evidence="4" type="ORF">DSM101010T_14520</name>
</gene>
<dbReference type="GO" id="GO:0006355">
    <property type="term" value="P:regulation of DNA-templated transcription"/>
    <property type="evidence" value="ECO:0007669"/>
    <property type="project" value="InterPro"/>
</dbReference>
<organism evidence="4 5">
    <name type="scientific">Desulfovibrio subterraneus</name>
    <dbReference type="NCBI Taxonomy" id="2718620"/>
    <lineage>
        <taxon>Bacteria</taxon>
        <taxon>Pseudomonadati</taxon>
        <taxon>Thermodesulfobacteriota</taxon>
        <taxon>Desulfovibrionia</taxon>
        <taxon>Desulfovibrionales</taxon>
        <taxon>Desulfovibrionaceae</taxon>
        <taxon>Desulfovibrio</taxon>
    </lineage>
</organism>
<comment type="caution">
    <text evidence="4">The sequence shown here is derived from an EMBL/GenBank/DDBJ whole genome shotgun (WGS) entry which is preliminary data.</text>
</comment>
<dbReference type="PROSITE" id="PS51755">
    <property type="entry name" value="OMPR_PHOB"/>
    <property type="match status" value="1"/>
</dbReference>
<feature type="domain" description="OmpR/PhoB-type" evidence="3">
    <location>
        <begin position="61"/>
        <end position="159"/>
    </location>
</feature>
<protein>
    <recommendedName>
        <fullName evidence="3">OmpR/PhoB-type domain-containing protein</fullName>
    </recommendedName>
</protein>
<evidence type="ECO:0000313" key="5">
    <source>
        <dbReference type="Proteomes" id="UP000503840"/>
    </source>
</evidence>
<dbReference type="SUPFAM" id="SSF46894">
    <property type="entry name" value="C-terminal effector domain of the bipartite response regulators"/>
    <property type="match status" value="1"/>
</dbReference>
<keyword evidence="5" id="KW-1185">Reference proteome</keyword>
<dbReference type="InterPro" id="IPR001867">
    <property type="entry name" value="OmpR/PhoB-type_DNA-bd"/>
</dbReference>
<dbReference type="GO" id="GO:0000160">
    <property type="term" value="P:phosphorelay signal transduction system"/>
    <property type="evidence" value="ECO:0007669"/>
    <property type="project" value="InterPro"/>
</dbReference>
<evidence type="ECO:0000256" key="1">
    <source>
        <dbReference type="ARBA" id="ARBA00023125"/>
    </source>
</evidence>
<evidence type="ECO:0000256" key="2">
    <source>
        <dbReference type="PROSITE-ProRule" id="PRU01091"/>
    </source>
</evidence>
<dbReference type="Pfam" id="PF00486">
    <property type="entry name" value="Trans_reg_C"/>
    <property type="match status" value="1"/>
</dbReference>
<dbReference type="CDD" id="cd00383">
    <property type="entry name" value="trans_reg_C"/>
    <property type="match status" value="1"/>
</dbReference>
<dbReference type="InterPro" id="IPR016032">
    <property type="entry name" value="Sig_transdc_resp-reg_C-effctor"/>
</dbReference>
<dbReference type="GO" id="GO:0003677">
    <property type="term" value="F:DNA binding"/>
    <property type="evidence" value="ECO:0007669"/>
    <property type="project" value="UniProtKB-UniRule"/>
</dbReference>
<dbReference type="AlphaFoldDB" id="A0A7J0BHB9"/>
<evidence type="ECO:0000259" key="3">
    <source>
        <dbReference type="PROSITE" id="PS51755"/>
    </source>
</evidence>
<proteinExistence type="predicted"/>
<sequence>MLRQSASLSRIPLVVLVNSKHVEAHEPATPPHAVRVRKPFCINAVYQAIRRSERALQGLPNEVLQAGDIQLATSSGAAFKAGRSLRTHPRETLLLESFMRAPGEVLSREYILDNFFDYTAHPRPNLVDVLACRLRNRLHSGTDKTILHTVRGQGYMFKP</sequence>